<dbReference type="FunFam" id="1.10.630.10:FF:000047">
    <property type="entry name" value="Cytochrome P450 monooxygenase"/>
    <property type="match status" value="1"/>
</dbReference>
<dbReference type="GO" id="GO:0004497">
    <property type="term" value="F:monooxygenase activity"/>
    <property type="evidence" value="ECO:0007669"/>
    <property type="project" value="UniProtKB-KW"/>
</dbReference>
<proteinExistence type="inferred from homology"/>
<dbReference type="PROSITE" id="PS00086">
    <property type="entry name" value="CYTOCHROME_P450"/>
    <property type="match status" value="1"/>
</dbReference>
<dbReference type="SUPFAM" id="SSF48264">
    <property type="entry name" value="Cytochrome P450"/>
    <property type="match status" value="1"/>
</dbReference>
<evidence type="ECO:0000256" key="10">
    <source>
        <dbReference type="SAM" id="Phobius"/>
    </source>
</evidence>
<evidence type="ECO:0008006" key="13">
    <source>
        <dbReference type="Google" id="ProtNLM"/>
    </source>
</evidence>
<dbReference type="GO" id="GO:0016705">
    <property type="term" value="F:oxidoreductase activity, acting on paired donors, with incorporation or reduction of molecular oxygen"/>
    <property type="evidence" value="ECO:0007669"/>
    <property type="project" value="InterPro"/>
</dbReference>
<keyword evidence="5 9" id="KW-0560">Oxidoreductase</keyword>
<reference evidence="11" key="2">
    <citation type="submission" date="2020-02" db="EMBL/GenBank/DDBJ databases">
        <authorList>
            <person name="Gilchrist C.L.M."/>
            <person name="Chooi Y.-H."/>
        </authorList>
    </citation>
    <scope>NUCLEOTIDE SEQUENCE</scope>
    <source>
        <strain evidence="11">MST-FP2251</strain>
    </source>
</reference>
<evidence type="ECO:0000313" key="12">
    <source>
        <dbReference type="Proteomes" id="UP001194746"/>
    </source>
</evidence>
<evidence type="ECO:0000256" key="1">
    <source>
        <dbReference type="ARBA" id="ARBA00001971"/>
    </source>
</evidence>
<protein>
    <recommendedName>
        <fullName evidence="13">Cytochrome P450</fullName>
    </recommendedName>
</protein>
<dbReference type="EMBL" id="VCAU01000085">
    <property type="protein sequence ID" value="KAF9885994.1"/>
    <property type="molecule type" value="Genomic_DNA"/>
</dbReference>
<evidence type="ECO:0000313" key="11">
    <source>
        <dbReference type="EMBL" id="KAF9885994.1"/>
    </source>
</evidence>
<dbReference type="GO" id="GO:0045122">
    <property type="term" value="P:aflatoxin biosynthetic process"/>
    <property type="evidence" value="ECO:0007669"/>
    <property type="project" value="UniProtKB-ARBA"/>
</dbReference>
<comment type="caution">
    <text evidence="11">The sequence shown here is derived from an EMBL/GenBank/DDBJ whole genome shotgun (WGS) entry which is preliminary data.</text>
</comment>
<keyword evidence="6 8" id="KW-0408">Iron</keyword>
<evidence type="ECO:0000256" key="7">
    <source>
        <dbReference type="ARBA" id="ARBA00023033"/>
    </source>
</evidence>
<feature type="binding site" description="axial binding residue" evidence="8">
    <location>
        <position position="445"/>
    </location>
    <ligand>
        <name>heme</name>
        <dbReference type="ChEBI" id="CHEBI:30413"/>
    </ligand>
    <ligandPart>
        <name>Fe</name>
        <dbReference type="ChEBI" id="CHEBI:18248"/>
    </ligandPart>
</feature>
<dbReference type="GO" id="GO:0005506">
    <property type="term" value="F:iron ion binding"/>
    <property type="evidence" value="ECO:0007669"/>
    <property type="project" value="InterPro"/>
</dbReference>
<dbReference type="PANTHER" id="PTHR24305">
    <property type="entry name" value="CYTOCHROME P450"/>
    <property type="match status" value="1"/>
</dbReference>
<dbReference type="InterPro" id="IPR017972">
    <property type="entry name" value="Cyt_P450_CS"/>
</dbReference>
<keyword evidence="7 9" id="KW-0503">Monooxygenase</keyword>
<evidence type="ECO:0000256" key="3">
    <source>
        <dbReference type="ARBA" id="ARBA00022617"/>
    </source>
</evidence>
<sequence>MFAQYLEGESLHGYYLHVAVGAILVYVATKCFYEIFINPLKKFPGPRLAAVTRLPQLYHALKGDSIDWIHHLHSVYGDVVRICPDELSYTNGVAWRGIYGHSSGGKKTTEKDKRFYGPSFNGASDIIRASGPDHARFRRNFSNAFSDRALREQQTLICQYVDMLVDKLNAAIRSDPDAKIEIVRMYNLTTFDIMGDLTFGDPLGLLDGTGNSSWVSAVFSSIKTNSLRRGSRYYPWASLLFNLCLPRGLKEKAMSHYRSSQEKVDKRVSQEKISKPDIWGLVMNQKETLRISREEMYANSQVFMVAGTETTATALSGLTYQLLMNPAKLELITREVRDTFEHDGDIDLIALPQMKYLNACIEEGLRMYPPVPVGLPRVTPQEGMVICDEYVPGNTTVSVAQWATYRSPKNFKRADEFLPERWTDAAFASDNKFAFQPFSYGPRNCLGKNLAYHEMRLILAKVLYNFDLGFVPGSVGWDKQKTFLLWEKNNLMVQLKPRARV</sequence>
<organism evidence="11 12">
    <name type="scientific">Aspergillus nanangensis</name>
    <dbReference type="NCBI Taxonomy" id="2582783"/>
    <lineage>
        <taxon>Eukaryota</taxon>
        <taxon>Fungi</taxon>
        <taxon>Dikarya</taxon>
        <taxon>Ascomycota</taxon>
        <taxon>Pezizomycotina</taxon>
        <taxon>Eurotiomycetes</taxon>
        <taxon>Eurotiomycetidae</taxon>
        <taxon>Eurotiales</taxon>
        <taxon>Aspergillaceae</taxon>
        <taxon>Aspergillus</taxon>
        <taxon>Aspergillus subgen. Circumdati</taxon>
    </lineage>
</organism>
<feature type="transmembrane region" description="Helical" evidence="10">
    <location>
        <begin position="14"/>
        <end position="33"/>
    </location>
</feature>
<evidence type="ECO:0000256" key="4">
    <source>
        <dbReference type="ARBA" id="ARBA00022723"/>
    </source>
</evidence>
<evidence type="ECO:0000256" key="8">
    <source>
        <dbReference type="PIRSR" id="PIRSR602401-1"/>
    </source>
</evidence>
<reference evidence="11" key="1">
    <citation type="journal article" date="2019" name="Beilstein J. Org. Chem.">
        <title>Nanangenines: drimane sesquiterpenoids as the dominant metabolite cohort of a novel Australian fungus, Aspergillus nanangensis.</title>
        <authorList>
            <person name="Lacey H.J."/>
            <person name="Gilchrist C.L.M."/>
            <person name="Crombie A."/>
            <person name="Kalaitzis J.A."/>
            <person name="Vuong D."/>
            <person name="Rutledge P.J."/>
            <person name="Turner P."/>
            <person name="Pitt J.I."/>
            <person name="Lacey E."/>
            <person name="Chooi Y.H."/>
            <person name="Piggott A.M."/>
        </authorList>
    </citation>
    <scope>NUCLEOTIDE SEQUENCE</scope>
    <source>
        <strain evidence="11">MST-FP2251</strain>
    </source>
</reference>
<dbReference type="InterPro" id="IPR002401">
    <property type="entry name" value="Cyt_P450_E_grp-I"/>
</dbReference>
<dbReference type="PANTHER" id="PTHR24305:SF210">
    <property type="entry name" value="CYTOCHROME P450 MONOOXYGENASE ASQL-RELATED"/>
    <property type="match status" value="1"/>
</dbReference>
<comment type="similarity">
    <text evidence="2 9">Belongs to the cytochrome P450 family.</text>
</comment>
<keyword evidence="3 8" id="KW-0349">Heme</keyword>
<keyword evidence="10" id="KW-0812">Transmembrane</keyword>
<evidence type="ECO:0000256" key="2">
    <source>
        <dbReference type="ARBA" id="ARBA00010617"/>
    </source>
</evidence>
<evidence type="ECO:0000256" key="9">
    <source>
        <dbReference type="RuleBase" id="RU000461"/>
    </source>
</evidence>
<dbReference type="PRINTS" id="PR00463">
    <property type="entry name" value="EP450I"/>
</dbReference>
<keyword evidence="12" id="KW-1185">Reference proteome</keyword>
<keyword evidence="10" id="KW-1133">Transmembrane helix</keyword>
<dbReference type="InterPro" id="IPR001128">
    <property type="entry name" value="Cyt_P450"/>
</dbReference>
<dbReference type="Gene3D" id="1.10.630.10">
    <property type="entry name" value="Cytochrome P450"/>
    <property type="match status" value="1"/>
</dbReference>
<name>A0AAD4CGF7_ASPNN</name>
<dbReference type="GO" id="GO:0020037">
    <property type="term" value="F:heme binding"/>
    <property type="evidence" value="ECO:0007669"/>
    <property type="project" value="InterPro"/>
</dbReference>
<dbReference type="AlphaFoldDB" id="A0AAD4CGF7"/>
<dbReference type="InterPro" id="IPR050121">
    <property type="entry name" value="Cytochrome_P450_monoxygenase"/>
</dbReference>
<evidence type="ECO:0000256" key="6">
    <source>
        <dbReference type="ARBA" id="ARBA00023004"/>
    </source>
</evidence>
<keyword evidence="4 8" id="KW-0479">Metal-binding</keyword>
<comment type="cofactor">
    <cofactor evidence="1 8">
        <name>heme</name>
        <dbReference type="ChEBI" id="CHEBI:30413"/>
    </cofactor>
</comment>
<evidence type="ECO:0000256" key="5">
    <source>
        <dbReference type="ARBA" id="ARBA00023002"/>
    </source>
</evidence>
<keyword evidence="10" id="KW-0472">Membrane</keyword>
<dbReference type="PRINTS" id="PR00385">
    <property type="entry name" value="P450"/>
</dbReference>
<dbReference type="Pfam" id="PF00067">
    <property type="entry name" value="p450"/>
    <property type="match status" value="1"/>
</dbReference>
<dbReference type="CDD" id="cd11058">
    <property type="entry name" value="CYP60B-like"/>
    <property type="match status" value="1"/>
</dbReference>
<dbReference type="Proteomes" id="UP001194746">
    <property type="component" value="Unassembled WGS sequence"/>
</dbReference>
<dbReference type="InterPro" id="IPR036396">
    <property type="entry name" value="Cyt_P450_sf"/>
</dbReference>
<accession>A0AAD4CGF7</accession>
<gene>
    <name evidence="11" type="ORF">FE257_012172</name>
</gene>